<feature type="transmembrane region" description="Helical" evidence="11">
    <location>
        <begin position="74"/>
        <end position="92"/>
    </location>
</feature>
<dbReference type="OrthoDB" id="6429739at2759"/>
<feature type="transmembrane region" description="Helical" evidence="11">
    <location>
        <begin position="35"/>
        <end position="62"/>
    </location>
</feature>
<dbReference type="InterPro" id="IPR004878">
    <property type="entry name" value="Otopetrin"/>
</dbReference>
<dbReference type="Proteomes" id="UP000681722">
    <property type="component" value="Unassembled WGS sequence"/>
</dbReference>
<keyword evidence="6" id="KW-0375">Hydrogen ion transport</keyword>
<feature type="transmembrane region" description="Helical" evidence="11">
    <location>
        <begin position="112"/>
        <end position="130"/>
    </location>
</feature>
<comment type="similarity">
    <text evidence="2">Belongs to the otopetrin family.</text>
</comment>
<evidence type="ECO:0000256" key="3">
    <source>
        <dbReference type="ARBA" id="ARBA00022448"/>
    </source>
</evidence>
<keyword evidence="5 11" id="KW-0812">Transmembrane</keyword>
<keyword evidence="8" id="KW-0406">Ion transport</keyword>
<comment type="subcellular location">
    <subcellularLocation>
        <location evidence="1">Cell membrane</location>
        <topology evidence="1">Multi-pass membrane protein</topology>
    </subcellularLocation>
</comment>
<sequence length="156" mass="18274">MSFVSRGSNNSFLIYCYYSIFSAFAIISNRHTATWIAYVKMAIVILEFIEGTVHAFFILIALRKRLNRMNKQKYPAREIITLLIMIDLSLWFEATTTTTKHEANPFQLDFYHIIPWSIIAAIATPLQIFFRFHSSVCLSHVWENMYKTSDESIDHH</sequence>
<evidence type="ECO:0000256" key="1">
    <source>
        <dbReference type="ARBA" id="ARBA00004651"/>
    </source>
</evidence>
<evidence type="ECO:0000313" key="12">
    <source>
        <dbReference type="EMBL" id="CAF1052210.1"/>
    </source>
</evidence>
<evidence type="ECO:0000256" key="4">
    <source>
        <dbReference type="ARBA" id="ARBA00022475"/>
    </source>
</evidence>
<dbReference type="EMBL" id="CAJNOQ010004274">
    <property type="protein sequence ID" value="CAF1052210.1"/>
    <property type="molecule type" value="Genomic_DNA"/>
</dbReference>
<evidence type="ECO:0000256" key="7">
    <source>
        <dbReference type="ARBA" id="ARBA00022989"/>
    </source>
</evidence>
<dbReference type="PANTHER" id="PTHR21522:SF32">
    <property type="entry name" value="OTOPETRIN-2"/>
    <property type="match status" value="1"/>
</dbReference>
<gene>
    <name evidence="12" type="ORF">GPM918_LOCUS16342</name>
    <name evidence="13" type="ORF">SRO942_LOCUS16342</name>
</gene>
<evidence type="ECO:0000256" key="8">
    <source>
        <dbReference type="ARBA" id="ARBA00023065"/>
    </source>
</evidence>
<keyword evidence="7 11" id="KW-1133">Transmembrane helix</keyword>
<dbReference type="AlphaFoldDB" id="A0A814KI47"/>
<keyword evidence="14" id="KW-1185">Reference proteome</keyword>
<comment type="caution">
    <text evidence="12">The sequence shown here is derived from an EMBL/GenBank/DDBJ whole genome shotgun (WGS) entry which is preliminary data.</text>
</comment>
<dbReference type="EMBL" id="CAJOBC010004274">
    <property type="protein sequence ID" value="CAF3821613.1"/>
    <property type="molecule type" value="Genomic_DNA"/>
</dbReference>
<name>A0A814KI47_9BILA</name>
<evidence type="ECO:0000256" key="6">
    <source>
        <dbReference type="ARBA" id="ARBA00022781"/>
    </source>
</evidence>
<keyword evidence="9 11" id="KW-0472">Membrane</keyword>
<keyword evidence="10" id="KW-0407">Ion channel</keyword>
<organism evidence="12 14">
    <name type="scientific">Didymodactylos carnosus</name>
    <dbReference type="NCBI Taxonomy" id="1234261"/>
    <lineage>
        <taxon>Eukaryota</taxon>
        <taxon>Metazoa</taxon>
        <taxon>Spiralia</taxon>
        <taxon>Gnathifera</taxon>
        <taxon>Rotifera</taxon>
        <taxon>Eurotatoria</taxon>
        <taxon>Bdelloidea</taxon>
        <taxon>Philodinida</taxon>
        <taxon>Philodinidae</taxon>
        <taxon>Didymodactylos</taxon>
    </lineage>
</organism>
<evidence type="ECO:0000313" key="14">
    <source>
        <dbReference type="Proteomes" id="UP000663829"/>
    </source>
</evidence>
<evidence type="ECO:0000256" key="10">
    <source>
        <dbReference type="ARBA" id="ARBA00023303"/>
    </source>
</evidence>
<dbReference type="GO" id="GO:0015252">
    <property type="term" value="F:proton channel activity"/>
    <property type="evidence" value="ECO:0007669"/>
    <property type="project" value="InterPro"/>
</dbReference>
<accession>A0A814KI47</accession>
<evidence type="ECO:0000313" key="13">
    <source>
        <dbReference type="EMBL" id="CAF3821613.1"/>
    </source>
</evidence>
<dbReference type="Proteomes" id="UP000663829">
    <property type="component" value="Unassembled WGS sequence"/>
</dbReference>
<dbReference type="PANTHER" id="PTHR21522">
    <property type="entry name" value="PROTON CHANNEL OTOP"/>
    <property type="match status" value="1"/>
</dbReference>
<evidence type="ECO:0000256" key="5">
    <source>
        <dbReference type="ARBA" id="ARBA00022692"/>
    </source>
</evidence>
<dbReference type="GO" id="GO:0005886">
    <property type="term" value="C:plasma membrane"/>
    <property type="evidence" value="ECO:0007669"/>
    <property type="project" value="UniProtKB-SubCell"/>
</dbReference>
<feature type="transmembrane region" description="Helical" evidence="11">
    <location>
        <begin position="12"/>
        <end position="29"/>
    </location>
</feature>
<keyword evidence="4" id="KW-1003">Cell membrane</keyword>
<keyword evidence="3" id="KW-0813">Transport</keyword>
<evidence type="ECO:0000256" key="2">
    <source>
        <dbReference type="ARBA" id="ARBA00006513"/>
    </source>
</evidence>
<protein>
    <submittedName>
        <fullName evidence="12">Uncharacterized protein</fullName>
    </submittedName>
</protein>
<reference evidence="12" key="1">
    <citation type="submission" date="2021-02" db="EMBL/GenBank/DDBJ databases">
        <authorList>
            <person name="Nowell W R."/>
        </authorList>
    </citation>
    <scope>NUCLEOTIDE SEQUENCE</scope>
</reference>
<dbReference type="Pfam" id="PF03189">
    <property type="entry name" value="Otopetrin"/>
    <property type="match status" value="1"/>
</dbReference>
<evidence type="ECO:0000256" key="9">
    <source>
        <dbReference type="ARBA" id="ARBA00023136"/>
    </source>
</evidence>
<evidence type="ECO:0000256" key="11">
    <source>
        <dbReference type="SAM" id="Phobius"/>
    </source>
</evidence>
<proteinExistence type="inferred from homology"/>